<dbReference type="CDD" id="cd02440">
    <property type="entry name" value="AdoMet_MTases"/>
    <property type="match status" value="1"/>
</dbReference>
<feature type="binding site" evidence="5">
    <location>
        <begin position="192"/>
        <end position="195"/>
    </location>
    <ligand>
        <name>substrate</name>
    </ligand>
</feature>
<evidence type="ECO:0000313" key="8">
    <source>
        <dbReference type="EMBL" id="BDG71918.1"/>
    </source>
</evidence>
<gene>
    <name evidence="5 8" type="primary">prmC</name>
    <name evidence="8" type="ORF">Rmf_18470</name>
</gene>
<evidence type="ECO:0000313" key="9">
    <source>
        <dbReference type="Proteomes" id="UP000831327"/>
    </source>
</evidence>
<keyword evidence="2 5" id="KW-0808">Transferase</keyword>
<evidence type="ECO:0000259" key="6">
    <source>
        <dbReference type="Pfam" id="PF05175"/>
    </source>
</evidence>
<keyword evidence="3 5" id="KW-0949">S-adenosyl-L-methionine</keyword>
<keyword evidence="1 5" id="KW-0489">Methyltransferase</keyword>
<dbReference type="PROSITE" id="PS00092">
    <property type="entry name" value="N6_MTASE"/>
    <property type="match status" value="1"/>
</dbReference>
<accession>A0ABM7Y299</accession>
<dbReference type="EC" id="2.1.1.297" evidence="5"/>
<dbReference type="NCBIfam" id="TIGR00536">
    <property type="entry name" value="hemK_fam"/>
    <property type="match status" value="1"/>
</dbReference>
<reference evidence="8 9" key="1">
    <citation type="journal article" date="2016" name="Microbes Environ.">
        <title>Phylogenetically diverse aerobic anoxygenic phototrophic bacteria isolated from epilithic biofilms in Tama river, Japan.</title>
        <authorList>
            <person name="Hirose S."/>
            <person name="Matsuura K."/>
            <person name="Haruta S."/>
        </authorList>
    </citation>
    <scope>NUCLEOTIDE SEQUENCE [LARGE SCALE GENOMIC DNA]</scope>
    <source>
        <strain evidence="8 9">S08</strain>
    </source>
</reference>
<dbReference type="GO" id="GO:0008168">
    <property type="term" value="F:methyltransferase activity"/>
    <property type="evidence" value="ECO:0007669"/>
    <property type="project" value="UniProtKB-KW"/>
</dbReference>
<organism evidence="8 9">
    <name type="scientific">Roseomonas fluvialis</name>
    <dbReference type="NCBI Taxonomy" id="1750527"/>
    <lineage>
        <taxon>Bacteria</taxon>
        <taxon>Pseudomonadati</taxon>
        <taxon>Pseudomonadota</taxon>
        <taxon>Alphaproteobacteria</taxon>
        <taxon>Acetobacterales</taxon>
        <taxon>Roseomonadaceae</taxon>
        <taxon>Roseomonas</taxon>
    </lineage>
</organism>
<dbReference type="EMBL" id="AP025637">
    <property type="protein sequence ID" value="BDG71918.1"/>
    <property type="molecule type" value="Genomic_DNA"/>
</dbReference>
<evidence type="ECO:0000259" key="7">
    <source>
        <dbReference type="Pfam" id="PF17827"/>
    </source>
</evidence>
<dbReference type="InterPro" id="IPR007848">
    <property type="entry name" value="Small_mtfrase_dom"/>
</dbReference>
<feature type="binding site" evidence="5">
    <location>
        <position position="149"/>
    </location>
    <ligand>
        <name>S-adenosyl-L-methionine</name>
        <dbReference type="ChEBI" id="CHEBI:59789"/>
    </ligand>
</feature>
<comment type="catalytic activity">
    <reaction evidence="4 5">
        <text>L-glutaminyl-[peptide chain release factor] + S-adenosyl-L-methionine = N(5)-methyl-L-glutaminyl-[peptide chain release factor] + S-adenosyl-L-homocysteine + H(+)</text>
        <dbReference type="Rhea" id="RHEA:42896"/>
        <dbReference type="Rhea" id="RHEA-COMP:10271"/>
        <dbReference type="Rhea" id="RHEA-COMP:10272"/>
        <dbReference type="ChEBI" id="CHEBI:15378"/>
        <dbReference type="ChEBI" id="CHEBI:30011"/>
        <dbReference type="ChEBI" id="CHEBI:57856"/>
        <dbReference type="ChEBI" id="CHEBI:59789"/>
        <dbReference type="ChEBI" id="CHEBI:61891"/>
        <dbReference type="EC" id="2.1.1.297"/>
    </reaction>
</comment>
<sequence length="287" mass="29272">MTSCADPGGSVGAFLCQAGQVLRAAGIEAPRQEARMLLAHVLACREEDLLRDPRAPVATQAGADFTALLRRRVAREPMAHLVGHVGFWTLDLAVSPDTLIPRADSEAIVEAALDGFADGGRVLDLGTGTGALLLAVLAERPGAWGVGVDCVPAAARLAARNAAANGLASRAAFLAADWDSAIAGRFDLVLSNPPYIASAEIPALMPEVARYEPALALDGGADGLDAYRRAIGRLPALLAPGGRAVLELGAGQRAAVESIAAGAGLVAISARTDLGGIDRALVLALRG</sequence>
<feature type="domain" description="Release factor glutamine methyltransferase N-terminal" evidence="7">
    <location>
        <begin position="17"/>
        <end position="83"/>
    </location>
</feature>
<dbReference type="RefSeq" id="WP_244459140.1">
    <property type="nucleotide sequence ID" value="NZ_AP025637.1"/>
</dbReference>
<dbReference type="InterPro" id="IPR004556">
    <property type="entry name" value="HemK-like"/>
</dbReference>
<dbReference type="Pfam" id="PF05175">
    <property type="entry name" value="MTS"/>
    <property type="match status" value="1"/>
</dbReference>
<proteinExistence type="inferred from homology"/>
<keyword evidence="9" id="KW-1185">Reference proteome</keyword>
<dbReference type="PANTHER" id="PTHR18895:SF74">
    <property type="entry name" value="MTRF1L RELEASE FACTOR GLUTAMINE METHYLTRANSFERASE"/>
    <property type="match status" value="1"/>
</dbReference>
<dbReference type="InterPro" id="IPR050320">
    <property type="entry name" value="N5-glutamine_MTase"/>
</dbReference>
<evidence type="ECO:0000256" key="2">
    <source>
        <dbReference type="ARBA" id="ARBA00022679"/>
    </source>
</evidence>
<dbReference type="Pfam" id="PF17827">
    <property type="entry name" value="PrmC_N"/>
    <property type="match status" value="1"/>
</dbReference>
<feature type="binding site" evidence="5">
    <location>
        <begin position="126"/>
        <end position="130"/>
    </location>
    <ligand>
        <name>S-adenosyl-L-methionine</name>
        <dbReference type="ChEBI" id="CHEBI:59789"/>
    </ligand>
</feature>
<protein>
    <recommendedName>
        <fullName evidence="5">Release factor glutamine methyltransferase</fullName>
        <shortName evidence="5">RF MTase</shortName>
        <ecNumber evidence="5">2.1.1.297</ecNumber>
    </recommendedName>
    <alternativeName>
        <fullName evidence="5">N5-glutamine methyltransferase PrmC</fullName>
    </alternativeName>
    <alternativeName>
        <fullName evidence="5">Protein-(glutamine-N5) MTase PrmC</fullName>
    </alternativeName>
    <alternativeName>
        <fullName evidence="5">Protein-glutamine N-methyltransferase PrmC</fullName>
    </alternativeName>
</protein>
<name>A0ABM7Y299_9PROT</name>
<dbReference type="NCBIfam" id="TIGR03534">
    <property type="entry name" value="RF_mod_PrmC"/>
    <property type="match status" value="1"/>
</dbReference>
<dbReference type="GO" id="GO:0032259">
    <property type="term" value="P:methylation"/>
    <property type="evidence" value="ECO:0007669"/>
    <property type="project" value="UniProtKB-KW"/>
</dbReference>
<dbReference type="InterPro" id="IPR029063">
    <property type="entry name" value="SAM-dependent_MTases_sf"/>
</dbReference>
<evidence type="ECO:0000256" key="1">
    <source>
        <dbReference type="ARBA" id="ARBA00022603"/>
    </source>
</evidence>
<feature type="domain" description="Methyltransferase small" evidence="6">
    <location>
        <begin position="118"/>
        <end position="200"/>
    </location>
</feature>
<evidence type="ECO:0000256" key="4">
    <source>
        <dbReference type="ARBA" id="ARBA00048391"/>
    </source>
</evidence>
<dbReference type="PANTHER" id="PTHR18895">
    <property type="entry name" value="HEMK METHYLTRANSFERASE"/>
    <property type="match status" value="1"/>
</dbReference>
<dbReference type="InterPro" id="IPR019874">
    <property type="entry name" value="RF_methyltr_PrmC"/>
</dbReference>
<dbReference type="SUPFAM" id="SSF53335">
    <property type="entry name" value="S-adenosyl-L-methionine-dependent methyltransferases"/>
    <property type="match status" value="1"/>
</dbReference>
<dbReference type="Gene3D" id="3.40.50.150">
    <property type="entry name" value="Vaccinia Virus protein VP39"/>
    <property type="match status" value="1"/>
</dbReference>
<feature type="binding site" evidence="5">
    <location>
        <position position="192"/>
    </location>
    <ligand>
        <name>S-adenosyl-L-methionine</name>
        <dbReference type="ChEBI" id="CHEBI:59789"/>
    </ligand>
</feature>
<dbReference type="InterPro" id="IPR002052">
    <property type="entry name" value="DNA_methylase_N6_adenine_CS"/>
</dbReference>
<evidence type="ECO:0000256" key="3">
    <source>
        <dbReference type="ARBA" id="ARBA00022691"/>
    </source>
</evidence>
<comment type="function">
    <text evidence="5">Methylates the class 1 translation termination release factors RF1/PrfA and RF2/PrfB on the glutamine residue of the universally conserved GGQ motif.</text>
</comment>
<dbReference type="InterPro" id="IPR040758">
    <property type="entry name" value="PrmC_N"/>
</dbReference>
<dbReference type="Gene3D" id="1.10.8.10">
    <property type="entry name" value="DNA helicase RuvA subunit, C-terminal domain"/>
    <property type="match status" value="1"/>
</dbReference>
<dbReference type="Proteomes" id="UP000831327">
    <property type="component" value="Chromosome"/>
</dbReference>
<comment type="similarity">
    <text evidence="5">Belongs to the protein N5-glutamine methyltransferase family. PrmC subfamily.</text>
</comment>
<feature type="binding site" evidence="5">
    <location>
        <position position="178"/>
    </location>
    <ligand>
        <name>S-adenosyl-L-methionine</name>
        <dbReference type="ChEBI" id="CHEBI:59789"/>
    </ligand>
</feature>
<evidence type="ECO:0000256" key="5">
    <source>
        <dbReference type="HAMAP-Rule" id="MF_02126"/>
    </source>
</evidence>
<dbReference type="HAMAP" id="MF_02126">
    <property type="entry name" value="RF_methyltr_PrmC"/>
    <property type="match status" value="1"/>
</dbReference>